<dbReference type="SUPFAM" id="SSF54593">
    <property type="entry name" value="Glyoxalase/Bleomycin resistance protein/Dihydroxybiphenyl dioxygenase"/>
    <property type="match status" value="1"/>
</dbReference>
<gene>
    <name evidence="2" type="ORF">SAMN04488568_11193</name>
</gene>
<dbReference type="Gene3D" id="3.30.720.110">
    <property type="match status" value="1"/>
</dbReference>
<dbReference type="CDD" id="cd07246">
    <property type="entry name" value="VOC_like"/>
    <property type="match status" value="1"/>
</dbReference>
<organism evidence="2 3">
    <name type="scientific">Maricaulis salignorans</name>
    <dbReference type="NCBI Taxonomy" id="144026"/>
    <lineage>
        <taxon>Bacteria</taxon>
        <taxon>Pseudomonadati</taxon>
        <taxon>Pseudomonadota</taxon>
        <taxon>Alphaproteobacteria</taxon>
        <taxon>Maricaulales</taxon>
        <taxon>Maricaulaceae</taxon>
        <taxon>Maricaulis</taxon>
    </lineage>
</organism>
<dbReference type="Gene3D" id="3.30.720.120">
    <property type="match status" value="1"/>
</dbReference>
<dbReference type="PANTHER" id="PTHR34109">
    <property type="entry name" value="BNAUNNG04460D PROTEIN-RELATED"/>
    <property type="match status" value="1"/>
</dbReference>
<proteinExistence type="predicted"/>
<dbReference type="STRING" id="144026.SAMN04488568_11193"/>
<evidence type="ECO:0000259" key="1">
    <source>
        <dbReference type="PROSITE" id="PS51819"/>
    </source>
</evidence>
<dbReference type="AlphaFoldDB" id="A0A1G9TA24"/>
<name>A0A1G9TA24_9PROT</name>
<dbReference type="PROSITE" id="PS51819">
    <property type="entry name" value="VOC"/>
    <property type="match status" value="1"/>
</dbReference>
<reference evidence="2 3" key="1">
    <citation type="submission" date="2016-10" db="EMBL/GenBank/DDBJ databases">
        <authorList>
            <person name="de Groot N.N."/>
        </authorList>
    </citation>
    <scope>NUCLEOTIDE SEQUENCE [LARGE SCALE GENOMIC DNA]</scope>
    <source>
        <strain evidence="2 3">DSM 16077</strain>
    </source>
</reference>
<dbReference type="InterPro" id="IPR029068">
    <property type="entry name" value="Glyas_Bleomycin-R_OHBP_Dase"/>
</dbReference>
<dbReference type="InterPro" id="IPR037523">
    <property type="entry name" value="VOC_core"/>
</dbReference>
<protein>
    <submittedName>
        <fullName evidence="2">PhnB protein</fullName>
    </submittedName>
</protein>
<feature type="domain" description="VOC" evidence="1">
    <location>
        <begin position="5"/>
        <end position="132"/>
    </location>
</feature>
<sequence length="138" mass="15223">MSTPRTVIAPYLSVRRGAEAIEFYTSAFGAEALERYEHEGKIGHATLRINGGILNLADEYPEHEDQIGTVAPDTLGGRTSVTIMLYVDNADAWFDRAITAGAAVLRPCSDEFYGRHGKLRDPFGHVWSLVTLKQAQQD</sequence>
<evidence type="ECO:0000313" key="3">
    <source>
        <dbReference type="Proteomes" id="UP000199759"/>
    </source>
</evidence>
<dbReference type="EMBL" id="FNHG01000011">
    <property type="protein sequence ID" value="SDM44609.1"/>
    <property type="molecule type" value="Genomic_DNA"/>
</dbReference>
<keyword evidence="3" id="KW-1185">Reference proteome</keyword>
<dbReference type="Pfam" id="PF00903">
    <property type="entry name" value="Glyoxalase"/>
    <property type="match status" value="1"/>
</dbReference>
<dbReference type="OrthoDB" id="9795306at2"/>
<dbReference type="PANTHER" id="PTHR34109:SF1">
    <property type="entry name" value="VOC DOMAIN-CONTAINING PROTEIN"/>
    <property type="match status" value="1"/>
</dbReference>
<dbReference type="RefSeq" id="WP_091770253.1">
    <property type="nucleotide sequence ID" value="NZ_FNHG01000011.1"/>
</dbReference>
<dbReference type="InterPro" id="IPR004360">
    <property type="entry name" value="Glyas_Fos-R_dOase_dom"/>
</dbReference>
<evidence type="ECO:0000313" key="2">
    <source>
        <dbReference type="EMBL" id="SDM44609.1"/>
    </source>
</evidence>
<dbReference type="Proteomes" id="UP000199759">
    <property type="component" value="Unassembled WGS sequence"/>
</dbReference>
<accession>A0A1G9TA24</accession>